<dbReference type="PANTHER" id="PTHR43498">
    <property type="entry name" value="FERREDOXIN:COB-COM HETERODISULFIDE REDUCTASE SUBUNIT A"/>
    <property type="match status" value="1"/>
</dbReference>
<dbReference type="EMBL" id="JAJNEC010000005">
    <property type="protein sequence ID" value="MCD2424285.1"/>
    <property type="molecule type" value="Genomic_DNA"/>
</dbReference>
<comment type="caution">
    <text evidence="6">The sequence shown here is derived from an EMBL/GenBank/DDBJ whole genome shotgun (WGS) entry which is preliminary data.</text>
</comment>
<dbReference type="Gene3D" id="3.50.50.60">
    <property type="entry name" value="FAD/NAD(P)-binding domain"/>
    <property type="match status" value="1"/>
</dbReference>
<name>A0ABS8PTV1_9BACT</name>
<evidence type="ECO:0000256" key="2">
    <source>
        <dbReference type="ARBA" id="ARBA00022723"/>
    </source>
</evidence>
<keyword evidence="5" id="KW-0411">Iron-sulfur</keyword>
<dbReference type="InterPro" id="IPR036188">
    <property type="entry name" value="FAD/NAD-bd_sf"/>
</dbReference>
<evidence type="ECO:0000313" key="6">
    <source>
        <dbReference type="EMBL" id="MCD2424285.1"/>
    </source>
</evidence>
<dbReference type="Pfam" id="PF12831">
    <property type="entry name" value="FAD_oxidored"/>
    <property type="match status" value="1"/>
</dbReference>
<keyword evidence="4" id="KW-0408">Iron</keyword>
<evidence type="ECO:0000313" key="7">
    <source>
        <dbReference type="Proteomes" id="UP001199816"/>
    </source>
</evidence>
<reference evidence="6 7" key="1">
    <citation type="submission" date="2021-11" db="EMBL/GenBank/DDBJ databases">
        <title>Genomic of Niabella pedocola.</title>
        <authorList>
            <person name="Wu T."/>
        </authorList>
    </citation>
    <scope>NUCLEOTIDE SEQUENCE [LARGE SCALE GENOMIC DNA]</scope>
    <source>
        <strain evidence="6 7">JCM 31011</strain>
    </source>
</reference>
<keyword evidence="2" id="KW-0479">Metal-binding</keyword>
<evidence type="ECO:0000256" key="3">
    <source>
        <dbReference type="ARBA" id="ARBA00023002"/>
    </source>
</evidence>
<keyword evidence="1" id="KW-0004">4Fe-4S</keyword>
<dbReference type="PANTHER" id="PTHR43498:SF1">
    <property type="entry name" value="COB--COM HETERODISULFIDE REDUCTASE IRON-SULFUR SUBUNIT A"/>
    <property type="match status" value="1"/>
</dbReference>
<proteinExistence type="predicted"/>
<dbReference type="SUPFAM" id="SSF51905">
    <property type="entry name" value="FAD/NAD(P)-binding domain"/>
    <property type="match status" value="1"/>
</dbReference>
<evidence type="ECO:0000256" key="5">
    <source>
        <dbReference type="ARBA" id="ARBA00023014"/>
    </source>
</evidence>
<evidence type="ECO:0000256" key="4">
    <source>
        <dbReference type="ARBA" id="ARBA00023004"/>
    </source>
</evidence>
<gene>
    <name evidence="6" type="ORF">LQ567_16010</name>
</gene>
<keyword evidence="3" id="KW-0560">Oxidoreductase</keyword>
<evidence type="ECO:0000256" key="1">
    <source>
        <dbReference type="ARBA" id="ARBA00022485"/>
    </source>
</evidence>
<accession>A0ABS8PTV1</accession>
<sequence length="760" mass="84586">MIIKDAETKRDLKKEIIEQDLVIVGGGMSGVCGAITAARQGLRVLLVQDRPVLGGNASSEVRLWILGATSHMGNNNRWSREGGVIDEILVENTHRNPEGNPVILDMILLDKVTQESNITLLLNTAVYEVIKADADRISGLKAFCSQNATEYELRAPLFCDASGDGIVGFLSGAAFRMGAETREALNEPMAPDISYGELLGHSLYFYTKDTGKPVTFHAPSFAMDVQKEIPRYKSFNAKEHGCKLWWVEYGGRLDTVHDTEKIKWELWKVIYGVWDYIKNSGAFPEAATYTLEWVGMIPGKRESRRFEGDYILSQKDLIEQRIHPDAVAYGGWSIDLHPADGVFSDRSPCNQWHSKGLFQIPYRCLYSRNIKNLFLAGRIISVSHVAFGATRVMATSAYTGQAMAVAAALCARLGTDPRTLLETAYMTELQKELLKTGQYIPGNMLRDEEDRSLSSTITASSSLSFEGFDQQQLVYKPLTIAAAQLIPVTTGALPAFRLPVKATRATELIAEVRSSSRVGGFTPDQTLMRKTILLQEGETEIEVDARLQLDQPQYLFLCFLKNDDVEIGYSNQRITGFVSVFNGVNKAVSNNGKQQAPEGSGVDSFEFWCPQRRPEGQNLALRFLSPVFISGTGYLTNGVDRPADQPNAWIADPGDARPSVTLSWNTAQQIRKIHLAFDTDFDHAMESVLMTHPETTMPFCVQRYQVEDEQGNLLYQKEGNFQTLNTIVLEQPVTTKRLTIRVEHPSAQVPASLFSVRCYS</sequence>
<protein>
    <submittedName>
        <fullName evidence="6">FAD-dependent oxidoreductase</fullName>
    </submittedName>
</protein>
<dbReference type="RefSeq" id="WP_231005826.1">
    <property type="nucleotide sequence ID" value="NZ_JAJNEC010000005.1"/>
</dbReference>
<dbReference type="InterPro" id="IPR039650">
    <property type="entry name" value="HdrA-like"/>
</dbReference>
<organism evidence="6 7">
    <name type="scientific">Niabella pedocola</name>
    <dbReference type="NCBI Taxonomy" id="1752077"/>
    <lineage>
        <taxon>Bacteria</taxon>
        <taxon>Pseudomonadati</taxon>
        <taxon>Bacteroidota</taxon>
        <taxon>Chitinophagia</taxon>
        <taxon>Chitinophagales</taxon>
        <taxon>Chitinophagaceae</taxon>
        <taxon>Niabella</taxon>
    </lineage>
</organism>
<dbReference type="Proteomes" id="UP001199816">
    <property type="component" value="Unassembled WGS sequence"/>
</dbReference>
<keyword evidence="7" id="KW-1185">Reference proteome</keyword>